<dbReference type="InterPro" id="IPR039426">
    <property type="entry name" value="TonB-dep_rcpt-like"/>
</dbReference>
<protein>
    <recommendedName>
        <fullName evidence="16">Secretin/TonB short N-terminal domain-containing protein</fullName>
    </recommendedName>
</protein>
<dbReference type="InterPro" id="IPR037066">
    <property type="entry name" value="Plug_dom_sf"/>
</dbReference>
<keyword evidence="9" id="KW-0406">Ion transport</keyword>
<dbReference type="GO" id="GO:0038023">
    <property type="term" value="F:signaling receptor activity"/>
    <property type="evidence" value="ECO:0007669"/>
    <property type="project" value="InterPro"/>
</dbReference>
<feature type="domain" description="Secretin/TonB short N-terminal" evidence="16">
    <location>
        <begin position="115"/>
        <end position="166"/>
    </location>
</feature>
<keyword evidence="12" id="KW-0675">Receptor</keyword>
<comment type="subcellular location">
    <subcellularLocation>
        <location evidence="1 14">Cell outer membrane</location>
        <topology evidence="1 14">Multi-pass membrane protein</topology>
    </subcellularLocation>
</comment>
<dbReference type="Gene3D" id="3.55.50.30">
    <property type="match status" value="1"/>
</dbReference>
<keyword evidence="18" id="KW-1185">Reference proteome</keyword>
<dbReference type="PROSITE" id="PS52016">
    <property type="entry name" value="TONB_DEPENDENT_REC_3"/>
    <property type="match status" value="1"/>
</dbReference>
<dbReference type="OrthoDB" id="127311at2"/>
<dbReference type="Pfam" id="PF00593">
    <property type="entry name" value="TonB_dep_Rec_b-barrel"/>
    <property type="match status" value="1"/>
</dbReference>
<evidence type="ECO:0000256" key="3">
    <source>
        <dbReference type="ARBA" id="ARBA00022448"/>
    </source>
</evidence>
<dbReference type="NCBIfam" id="TIGR01783">
    <property type="entry name" value="TonB-siderophor"/>
    <property type="match status" value="1"/>
</dbReference>
<dbReference type="FunFam" id="2.40.170.20:FF:000005">
    <property type="entry name" value="TonB-dependent siderophore receptor"/>
    <property type="match status" value="1"/>
</dbReference>
<evidence type="ECO:0000256" key="9">
    <source>
        <dbReference type="ARBA" id="ARBA00023065"/>
    </source>
</evidence>
<dbReference type="PANTHER" id="PTHR32552">
    <property type="entry name" value="FERRICHROME IRON RECEPTOR-RELATED"/>
    <property type="match status" value="1"/>
</dbReference>
<comment type="caution">
    <text evidence="17">The sequence shown here is derived from an EMBL/GenBank/DDBJ whole genome shotgun (WGS) entry which is preliminary data.</text>
</comment>
<dbReference type="Gene3D" id="2.40.170.20">
    <property type="entry name" value="TonB-dependent receptor, beta-barrel domain"/>
    <property type="match status" value="1"/>
</dbReference>
<dbReference type="PANTHER" id="PTHR32552:SF68">
    <property type="entry name" value="FERRICHROME OUTER MEMBRANE TRANSPORTER_PHAGE RECEPTOR"/>
    <property type="match status" value="1"/>
</dbReference>
<dbReference type="InterPro" id="IPR000531">
    <property type="entry name" value="Beta-barrel_TonB"/>
</dbReference>
<proteinExistence type="inferred from homology"/>
<evidence type="ECO:0000256" key="4">
    <source>
        <dbReference type="ARBA" id="ARBA00022452"/>
    </source>
</evidence>
<dbReference type="InterPro" id="IPR012910">
    <property type="entry name" value="Plug_dom"/>
</dbReference>
<evidence type="ECO:0000256" key="5">
    <source>
        <dbReference type="ARBA" id="ARBA00022496"/>
    </source>
</evidence>
<dbReference type="FunFam" id="2.170.130.10:FF:000001">
    <property type="entry name" value="Catecholate siderophore TonB-dependent receptor"/>
    <property type="match status" value="1"/>
</dbReference>
<evidence type="ECO:0000313" key="18">
    <source>
        <dbReference type="Proteomes" id="UP000216020"/>
    </source>
</evidence>
<dbReference type="InterPro" id="IPR011662">
    <property type="entry name" value="Secretin/TonB_short_N"/>
</dbReference>
<dbReference type="Proteomes" id="UP000216020">
    <property type="component" value="Unassembled WGS sequence"/>
</dbReference>
<evidence type="ECO:0000256" key="15">
    <source>
        <dbReference type="RuleBase" id="RU003357"/>
    </source>
</evidence>
<evidence type="ECO:0000256" key="13">
    <source>
        <dbReference type="ARBA" id="ARBA00023237"/>
    </source>
</evidence>
<keyword evidence="3 14" id="KW-0813">Transport</keyword>
<keyword evidence="4 14" id="KW-1134">Transmembrane beta strand</keyword>
<dbReference type="EMBL" id="NEVM01000005">
    <property type="protein sequence ID" value="OZI30941.1"/>
    <property type="molecule type" value="Genomic_DNA"/>
</dbReference>
<reference evidence="18" key="1">
    <citation type="submission" date="2017-05" db="EMBL/GenBank/DDBJ databases">
        <title>Complete and WGS of Bordetella genogroups.</title>
        <authorList>
            <person name="Spilker T."/>
            <person name="Lipuma J."/>
        </authorList>
    </citation>
    <scope>NUCLEOTIDE SEQUENCE [LARGE SCALE GENOMIC DNA]</scope>
    <source>
        <strain evidence="18">AU16122</strain>
    </source>
</reference>
<sequence length="866" mass="93915">MACLGAAQAKKKTGQGDHFAVRRSTYMGTLSSHRQGPALMAHFRLRPVTLAAREPASCLLLAAAAVAALACPPAQAQSTPSAPAPLHAPNETWSWDLPAGPLDATLLRIAQRSGQPISVPPELVRGRQAPAISGRLTAEGAARSAIAGQPLALIRTANGTLTLRSRPEGIGGAVTLDTVNVTANSAQETATGPVPGYVARRSATGTKTDTPLIETPQSVSVVTRDQMDAQGAQTVTDALHYTAGVLAGSNGGQTRFDSVFVRGFGGLSDNATYTQYIDGLGWPHITRTAVQMDPYALERVEVLRGPSSVLYGQAEPGGFVNMISKSPTTEPLHELMLQYGNHDNKAVGVDLGGALNDSGTLSYRLAGLVRDSSTGVDYQKDERQFVAPSIRWAPDADTSLTLRAFFQHDPRQPDTSFVPYEYAGVGSTTSPYGKLPKHYFQGDPDYDSFSRTIKTIGWEFEHRFNDTWKVRQNFRAGWFNSDTRQLSNNEVSADYLSVSRYAIRHLADVNTVEMDNQVEARFDTGAVEHTVLIGLDWRHTDSHLDYGYSYDVPDQTVYHPTYGYRIGLPAFLQHTGSEAQQTGLYVQDQMRAGRWSLLAGLRRDHATDDIDVTRLSTGAVSSTRTSDDATTGRVGAVYQADNGIAPYVSYSTSFDPVVGSTDRQGEPFRPTKGKQLEAGVRWQPPGTRSMYTVSVYEIKQRNVLSADPVDSDYSVQTGEIRSRGIEFEGKMQLTRDLNLLANYSYSAVKVTESTTAGARGKRPVATPSTLASAWLDYRLAGLGLPNLTVGAGVRYVGHTYADEANTVRVPSYTLVDAMARYDINKSLSLAVNALNLANRQYVAACSYGTCWQGSGRSVVATMKYRW</sequence>
<evidence type="ECO:0000256" key="6">
    <source>
        <dbReference type="ARBA" id="ARBA00022692"/>
    </source>
</evidence>
<evidence type="ECO:0000256" key="7">
    <source>
        <dbReference type="ARBA" id="ARBA00022729"/>
    </source>
</evidence>
<keyword evidence="6 14" id="KW-0812">Transmembrane</keyword>
<dbReference type="SUPFAM" id="SSF56935">
    <property type="entry name" value="Porins"/>
    <property type="match status" value="1"/>
</dbReference>
<keyword evidence="10 15" id="KW-0798">TonB box</keyword>
<evidence type="ECO:0000313" key="17">
    <source>
        <dbReference type="EMBL" id="OZI30941.1"/>
    </source>
</evidence>
<dbReference type="GO" id="GO:0015344">
    <property type="term" value="F:siderophore uptake transmembrane transporter activity"/>
    <property type="evidence" value="ECO:0007669"/>
    <property type="project" value="TreeGrafter"/>
</dbReference>
<keyword evidence="11 14" id="KW-0472">Membrane</keyword>
<keyword evidence="5" id="KW-0410">Iron transport</keyword>
<gene>
    <name evidence="17" type="ORF">CAL29_23570</name>
</gene>
<evidence type="ECO:0000256" key="11">
    <source>
        <dbReference type="ARBA" id="ARBA00023136"/>
    </source>
</evidence>
<evidence type="ECO:0000256" key="8">
    <source>
        <dbReference type="ARBA" id="ARBA00023004"/>
    </source>
</evidence>
<organism evidence="17 18">
    <name type="scientific">Bordetella genomosp. 10</name>
    <dbReference type="NCBI Taxonomy" id="1416804"/>
    <lineage>
        <taxon>Bacteria</taxon>
        <taxon>Pseudomonadati</taxon>
        <taxon>Pseudomonadota</taxon>
        <taxon>Betaproteobacteria</taxon>
        <taxon>Burkholderiales</taxon>
        <taxon>Alcaligenaceae</taxon>
        <taxon>Bordetella</taxon>
    </lineage>
</organism>
<evidence type="ECO:0000256" key="10">
    <source>
        <dbReference type="ARBA" id="ARBA00023077"/>
    </source>
</evidence>
<evidence type="ECO:0000259" key="16">
    <source>
        <dbReference type="SMART" id="SM00965"/>
    </source>
</evidence>
<dbReference type="Pfam" id="PF07715">
    <property type="entry name" value="Plug"/>
    <property type="match status" value="1"/>
</dbReference>
<keyword evidence="8" id="KW-0408">Iron</keyword>
<evidence type="ECO:0000256" key="14">
    <source>
        <dbReference type="PROSITE-ProRule" id="PRU01360"/>
    </source>
</evidence>
<keyword evidence="7" id="KW-0732">Signal</keyword>
<keyword evidence="13 14" id="KW-0998">Cell outer membrane</keyword>
<evidence type="ECO:0000256" key="1">
    <source>
        <dbReference type="ARBA" id="ARBA00004571"/>
    </source>
</evidence>
<comment type="similarity">
    <text evidence="2 14 15">Belongs to the TonB-dependent receptor family.</text>
</comment>
<dbReference type="GO" id="GO:0009279">
    <property type="term" value="C:cell outer membrane"/>
    <property type="evidence" value="ECO:0007669"/>
    <property type="project" value="UniProtKB-SubCell"/>
</dbReference>
<dbReference type="InterPro" id="IPR010105">
    <property type="entry name" value="TonB_sidphr_rcpt"/>
</dbReference>
<name>A0A261S1B3_9BORD</name>
<dbReference type="CDD" id="cd01347">
    <property type="entry name" value="ligand_gated_channel"/>
    <property type="match status" value="1"/>
</dbReference>
<evidence type="ECO:0000256" key="12">
    <source>
        <dbReference type="ARBA" id="ARBA00023170"/>
    </source>
</evidence>
<dbReference type="GO" id="GO:0015891">
    <property type="term" value="P:siderophore transport"/>
    <property type="evidence" value="ECO:0007669"/>
    <property type="project" value="InterPro"/>
</dbReference>
<dbReference type="AlphaFoldDB" id="A0A261S1B3"/>
<dbReference type="InterPro" id="IPR036942">
    <property type="entry name" value="Beta-barrel_TonB_sf"/>
</dbReference>
<dbReference type="SMART" id="SM00965">
    <property type="entry name" value="STN"/>
    <property type="match status" value="1"/>
</dbReference>
<dbReference type="Gene3D" id="2.170.130.10">
    <property type="entry name" value="TonB-dependent receptor, plug domain"/>
    <property type="match status" value="1"/>
</dbReference>
<evidence type="ECO:0000256" key="2">
    <source>
        <dbReference type="ARBA" id="ARBA00009810"/>
    </source>
</evidence>
<accession>A0A261S1B3</accession>